<dbReference type="EMBL" id="UOFD01000050">
    <property type="protein sequence ID" value="VAW52616.1"/>
    <property type="molecule type" value="Genomic_DNA"/>
</dbReference>
<dbReference type="PROSITE" id="PS00674">
    <property type="entry name" value="AAA"/>
    <property type="match status" value="1"/>
</dbReference>
<dbReference type="CDD" id="cd19481">
    <property type="entry name" value="RecA-like_protease"/>
    <property type="match status" value="1"/>
</dbReference>
<keyword evidence="5" id="KW-0132">Cell division</keyword>
<keyword evidence="3" id="KW-0067">ATP-binding</keyword>
<evidence type="ECO:0000256" key="2">
    <source>
        <dbReference type="ARBA" id="ARBA00022741"/>
    </source>
</evidence>
<dbReference type="Gene3D" id="3.40.50.300">
    <property type="entry name" value="P-loop containing nucleotide triphosphate hydrolases"/>
    <property type="match status" value="1"/>
</dbReference>
<dbReference type="EC" id="3.4.24.-" evidence="5"/>
<evidence type="ECO:0000256" key="1">
    <source>
        <dbReference type="ARBA" id="ARBA00006914"/>
    </source>
</evidence>
<feature type="domain" description="AAA+ ATPase" evidence="4">
    <location>
        <begin position="113"/>
        <end position="245"/>
    </location>
</feature>
<accession>A0A3B0X780</accession>
<dbReference type="InterPro" id="IPR003959">
    <property type="entry name" value="ATPase_AAA_core"/>
</dbReference>
<keyword evidence="5" id="KW-0378">Hydrolase</keyword>
<dbReference type="GO" id="GO:0051301">
    <property type="term" value="P:cell division"/>
    <property type="evidence" value="ECO:0007669"/>
    <property type="project" value="UniProtKB-KW"/>
</dbReference>
<evidence type="ECO:0000313" key="5">
    <source>
        <dbReference type="EMBL" id="VAW52616.1"/>
    </source>
</evidence>
<keyword evidence="2" id="KW-0547">Nucleotide-binding</keyword>
<dbReference type="Pfam" id="PF00004">
    <property type="entry name" value="AAA"/>
    <property type="match status" value="1"/>
</dbReference>
<dbReference type="GO" id="GO:0016887">
    <property type="term" value="F:ATP hydrolysis activity"/>
    <property type="evidence" value="ECO:0007669"/>
    <property type="project" value="InterPro"/>
</dbReference>
<dbReference type="InterPro" id="IPR027417">
    <property type="entry name" value="P-loop_NTPase"/>
</dbReference>
<dbReference type="InterPro" id="IPR003593">
    <property type="entry name" value="AAA+_ATPase"/>
</dbReference>
<proteinExistence type="inferred from homology"/>
<dbReference type="PANTHER" id="PTHR23073">
    <property type="entry name" value="26S PROTEASOME REGULATORY SUBUNIT"/>
    <property type="match status" value="1"/>
</dbReference>
<sequence length="316" mass="36294">MARADLILNLVRTGINGDEQLFRKTVEAIAAEEQSKKHFALAERLMELLKAPITQSTRPSKSSDPKLQNAYYVVDPKKSLDDLVLSKPVYNSCKEIIEEHFRKDLLRSYNLEPRHRILLSGPPGNGKTSMAEAFAHELMVPLFVVKYEGIIGSYLGETAQQLDRLFEQIKSQRCVLFFDEFDALSKERSDPNEVGEIKRVVNALLLQIDMLPNHVMVIAATNHAEMLDKAAWRRFETKLELSKPTKIMIEKWLNRFQEHVEHGLGFTSKTLSEKLIGLNFSEIEDFALNIQRRYILGLPETNIKKITTNHLKHLKR</sequence>
<dbReference type="GO" id="GO:0005524">
    <property type="term" value="F:ATP binding"/>
    <property type="evidence" value="ECO:0007669"/>
    <property type="project" value="UniProtKB-KW"/>
</dbReference>
<evidence type="ECO:0000259" key="4">
    <source>
        <dbReference type="SMART" id="SM00382"/>
    </source>
</evidence>
<dbReference type="InterPro" id="IPR003960">
    <property type="entry name" value="ATPase_AAA_CS"/>
</dbReference>
<dbReference type="SMART" id="SM00382">
    <property type="entry name" value="AAA"/>
    <property type="match status" value="1"/>
</dbReference>
<gene>
    <name evidence="5" type="ORF">MNBD_GAMMA06-1158</name>
</gene>
<protein>
    <submittedName>
        <fullName evidence="5">Cell division protein FtsH</fullName>
        <ecNumber evidence="5">3.4.24.-</ecNumber>
    </submittedName>
</protein>
<reference evidence="5" key="1">
    <citation type="submission" date="2018-06" db="EMBL/GenBank/DDBJ databases">
        <authorList>
            <person name="Zhirakovskaya E."/>
        </authorList>
    </citation>
    <scope>NUCLEOTIDE SEQUENCE</scope>
</reference>
<comment type="similarity">
    <text evidence="1">Belongs to the AAA ATPase family.</text>
</comment>
<dbReference type="InterPro" id="IPR050221">
    <property type="entry name" value="26S_Proteasome_ATPase"/>
</dbReference>
<evidence type="ECO:0000256" key="3">
    <source>
        <dbReference type="ARBA" id="ARBA00022840"/>
    </source>
</evidence>
<name>A0A3B0X780_9ZZZZ</name>
<organism evidence="5">
    <name type="scientific">hydrothermal vent metagenome</name>
    <dbReference type="NCBI Taxonomy" id="652676"/>
    <lineage>
        <taxon>unclassified sequences</taxon>
        <taxon>metagenomes</taxon>
        <taxon>ecological metagenomes</taxon>
    </lineage>
</organism>
<dbReference type="SUPFAM" id="SSF52540">
    <property type="entry name" value="P-loop containing nucleoside triphosphate hydrolases"/>
    <property type="match status" value="1"/>
</dbReference>
<keyword evidence="5" id="KW-0131">Cell cycle</keyword>
<dbReference type="AlphaFoldDB" id="A0A3B0X780"/>